<evidence type="ECO:0000313" key="1">
    <source>
        <dbReference type="EMBL" id="BBB14693.1"/>
    </source>
</evidence>
<protein>
    <submittedName>
        <fullName evidence="1">Uncharacterized protein</fullName>
    </submittedName>
</protein>
<sequence>MRIKRGNTAENSSARSIAKDVLINCYPAVNLQDDLVY</sequence>
<dbReference type="Proteomes" id="UP000282483">
    <property type="component" value="Chromosome"/>
</dbReference>
<reference evidence="1 2" key="1">
    <citation type="submission" date="2017-03" db="EMBL/GenBank/DDBJ databases">
        <title>The genome sequence of Candidatus Rickettsiella viridis.</title>
        <authorList>
            <person name="Nikoh N."/>
            <person name="Tsuchida T."/>
            <person name="Yamaguchi K."/>
            <person name="Maeda T."/>
            <person name="Shigenobu S."/>
            <person name="Fukatsu T."/>
        </authorList>
    </citation>
    <scope>NUCLEOTIDE SEQUENCE [LARGE SCALE GENOMIC DNA]</scope>
    <source>
        <strain evidence="1 2">Ap-RA04</strain>
    </source>
</reference>
<accession>A0A2Z5UUS0</accession>
<name>A0A2Z5UUS0_9COXI</name>
<organism evidence="1 2">
    <name type="scientific">Candidatus Rickettsiella viridis</name>
    <dbReference type="NCBI Taxonomy" id="676208"/>
    <lineage>
        <taxon>Bacteria</taxon>
        <taxon>Pseudomonadati</taxon>
        <taxon>Pseudomonadota</taxon>
        <taxon>Gammaproteobacteria</taxon>
        <taxon>Legionellales</taxon>
        <taxon>Coxiellaceae</taxon>
        <taxon>Rickettsiella</taxon>
    </lineage>
</organism>
<proteinExistence type="predicted"/>
<keyword evidence="2" id="KW-1185">Reference proteome</keyword>
<dbReference type="AlphaFoldDB" id="A0A2Z5UUS0"/>
<evidence type="ECO:0000313" key="2">
    <source>
        <dbReference type="Proteomes" id="UP000282483"/>
    </source>
</evidence>
<dbReference type="KEGG" id="rvi:RVIR1_01550"/>
<dbReference type="EMBL" id="AP018005">
    <property type="protein sequence ID" value="BBB14693.1"/>
    <property type="molecule type" value="Genomic_DNA"/>
</dbReference>
<gene>
    <name evidence="1" type="ORF">RVIR1_01550</name>
</gene>